<organism evidence="1">
    <name type="scientific">viral metagenome</name>
    <dbReference type="NCBI Taxonomy" id="1070528"/>
    <lineage>
        <taxon>unclassified sequences</taxon>
        <taxon>metagenomes</taxon>
        <taxon>organismal metagenomes</taxon>
    </lineage>
</organism>
<sequence>MLTEIKITKNDHLFAKKSTDKIQSALENSGLRSRFNTDEYENRYTGQLGECIFSRWLTNNDIKFDWQSEVTGRADDYDFIIKGHIWDVKTNIRRYPMDNFTQNGHYDILLHKYQLKAKTGYYFWILIQTYSKPQHSNIAYLCGCMPGSAVHDYPVTEKIKGVPCYAIPINDLINTEDSLNLMRFK</sequence>
<name>A0A6M3LRR4_9ZZZZ</name>
<reference evidence="1" key="1">
    <citation type="submission" date="2020-03" db="EMBL/GenBank/DDBJ databases">
        <title>The deep terrestrial virosphere.</title>
        <authorList>
            <person name="Holmfeldt K."/>
            <person name="Nilsson E."/>
            <person name="Simone D."/>
            <person name="Lopez-Fernandez M."/>
            <person name="Wu X."/>
            <person name="de Brujin I."/>
            <person name="Lundin D."/>
            <person name="Andersson A."/>
            <person name="Bertilsson S."/>
            <person name="Dopson M."/>
        </authorList>
    </citation>
    <scope>NUCLEOTIDE SEQUENCE</scope>
    <source>
        <strain evidence="1">MM415B07224</strain>
    </source>
</reference>
<proteinExistence type="predicted"/>
<protein>
    <submittedName>
        <fullName evidence="1">Uncharacterized protein</fullName>
    </submittedName>
</protein>
<evidence type="ECO:0000313" key="1">
    <source>
        <dbReference type="EMBL" id="QJA96849.1"/>
    </source>
</evidence>
<accession>A0A6M3LRR4</accession>
<dbReference type="EMBL" id="MT143439">
    <property type="protein sequence ID" value="QJA96849.1"/>
    <property type="molecule type" value="Genomic_DNA"/>
</dbReference>
<dbReference type="AlphaFoldDB" id="A0A6M3LRR4"/>
<gene>
    <name evidence="1" type="ORF">MM415B07224_0008</name>
</gene>